<feature type="domain" description="BPTI/Kunitz inhibitor" evidence="6">
    <location>
        <begin position="406"/>
        <end position="456"/>
    </location>
</feature>
<evidence type="ECO:0000256" key="5">
    <source>
        <dbReference type="SAM" id="SignalP"/>
    </source>
</evidence>
<dbReference type="InterPro" id="IPR002223">
    <property type="entry name" value="Kunitz_BPTI"/>
</dbReference>
<dbReference type="Gene3D" id="2.40.128.20">
    <property type="match status" value="1"/>
</dbReference>
<dbReference type="PRINTS" id="PR00759">
    <property type="entry name" value="BASICPTASE"/>
</dbReference>
<feature type="domain" description="BPTI/Kunitz inhibitor" evidence="6">
    <location>
        <begin position="516"/>
        <end position="566"/>
    </location>
</feature>
<dbReference type="FunFam" id="4.10.410.10:FF:000088">
    <property type="entry name" value="Predicted protein"/>
    <property type="match status" value="1"/>
</dbReference>
<dbReference type="SMART" id="SM00131">
    <property type="entry name" value="KU"/>
    <property type="match status" value="5"/>
</dbReference>
<dbReference type="CDD" id="cd00109">
    <property type="entry name" value="Kunitz-type"/>
    <property type="match status" value="5"/>
</dbReference>
<dbReference type="PROSITE" id="PS50279">
    <property type="entry name" value="BPTI_KUNITZ_2"/>
    <property type="match status" value="5"/>
</dbReference>
<dbReference type="VEuPathDB" id="VectorBase:ISCI015888"/>
<dbReference type="Pfam" id="PF00014">
    <property type="entry name" value="Kunitz_BPTI"/>
    <property type="match status" value="5"/>
</dbReference>
<evidence type="ECO:0000256" key="2">
    <source>
        <dbReference type="ARBA" id="ARBA00022900"/>
    </source>
</evidence>
<dbReference type="InterPro" id="IPR050098">
    <property type="entry name" value="TFPI/VKTCI-like"/>
</dbReference>
<proteinExistence type="predicted"/>
<evidence type="ECO:0000256" key="1">
    <source>
        <dbReference type="ARBA" id="ARBA00022690"/>
    </source>
</evidence>
<dbReference type="PANTHER" id="PTHR10083:SF374">
    <property type="entry name" value="BPTI_KUNITZ INHIBITOR DOMAIN-CONTAINING PROTEIN"/>
    <property type="match status" value="1"/>
</dbReference>
<dbReference type="EMBL" id="GHJT01004699">
    <property type="protein sequence ID" value="MOY38670.1"/>
    <property type="molecule type" value="Transcribed_RNA"/>
</dbReference>
<dbReference type="OrthoDB" id="4473401at2759"/>
<dbReference type="SUPFAM" id="SSF50814">
    <property type="entry name" value="Lipocalins"/>
    <property type="match status" value="1"/>
</dbReference>
<keyword evidence="3" id="KW-1015">Disulfide bond</keyword>
<dbReference type="PANTHER" id="PTHR10083">
    <property type="entry name" value="KUNITZ-TYPE PROTEASE INHIBITOR-RELATED"/>
    <property type="match status" value="1"/>
</dbReference>
<dbReference type="InterPro" id="IPR036880">
    <property type="entry name" value="Kunitz_BPTI_sf"/>
</dbReference>
<name>A0A4D5RNB4_IXOSC</name>
<organism evidence="7">
    <name type="scientific">Ixodes scapularis</name>
    <name type="common">Black-legged tick</name>
    <name type="synonym">Deer tick</name>
    <dbReference type="NCBI Taxonomy" id="6945"/>
    <lineage>
        <taxon>Eukaryota</taxon>
        <taxon>Metazoa</taxon>
        <taxon>Ecdysozoa</taxon>
        <taxon>Arthropoda</taxon>
        <taxon>Chelicerata</taxon>
        <taxon>Arachnida</taxon>
        <taxon>Acari</taxon>
        <taxon>Parasitiformes</taxon>
        <taxon>Ixodida</taxon>
        <taxon>Ixodoidea</taxon>
        <taxon>Ixodidae</taxon>
        <taxon>Ixodinae</taxon>
        <taxon>Ixodes</taxon>
    </lineage>
</organism>
<feature type="domain" description="BPTI/Kunitz inhibitor" evidence="6">
    <location>
        <begin position="583"/>
        <end position="637"/>
    </location>
</feature>
<reference evidence="7" key="1">
    <citation type="submission" date="2019-04" db="EMBL/GenBank/DDBJ databases">
        <title>An insight into the mialome of Ixodes scapularis.</title>
        <authorList>
            <person name="Ribeiro J.M."/>
            <person name="Mather T.N."/>
            <person name="Karim S."/>
        </authorList>
    </citation>
    <scope>NUCLEOTIDE SEQUENCE</scope>
</reference>
<sequence length="699" mass="76886">MVSCRSSSRLLWPTVGAIMVLVGCHTGSAETLVCSPFPVVPVNDLDYARLSGDWREIRKTQSPVSALRGRWRLNFSENKFDYHAAFIGNRSCAPSIKGEATKVLPNSQYELAYNFLGQHVKETLTVVATDYETYLVVYRCENTAGNSAAPGLCLPHAVHVSVLARHPLDDSTAPDIRKTLHKICVPEDTLANLELSEGGGCEIDKESDPNTSEPTPPAGTEKCFQPFDAGFCQAKHSSFYYSQETGKCEPFTYTGCGGNSNNFQSLKECQDKCQTPLEAATAITATPEAWIANCSSTASCGLSCPSCCSWDQNTNCIVCHCELPDLGPKLRPASCITSPSDCPVECQSSSKTDTCFDCSCLAPNGTLVPALEYVPSEKPFFCPPTCTPKTLHSGERKCHCADHNVCSMPLVEGSCNEDIPRYFFNTTSSRCDVFQYKGCTGNDNNFETHEDCLAECEDLCHMPKDPGACTTDKALESFYYNSQTGRCEDFEYSGCGGNDNRFEDIDSCRTRCEDVCHKPKYSGPCYAYLRRFYYNSETERCEPFIYGGCMANGNNFYTMDQCNRHCRDSRKKAEGPTPDRALCHLPLDEGSCDGSETRPETRFFYDAQKEDCISFIYAGCGGNDNNFRLLENCNLTCFGVQTLISKAEASCTEAECSCGKFRMDGECKVCECGNGAEQAGPGVYMLVSLLWAMISTKVI</sequence>
<feature type="domain" description="BPTI/Kunitz inhibitor" evidence="6">
    <location>
        <begin position="460"/>
        <end position="512"/>
    </location>
</feature>
<evidence type="ECO:0000256" key="3">
    <source>
        <dbReference type="ARBA" id="ARBA00023157"/>
    </source>
</evidence>
<dbReference type="VEuPathDB" id="VectorBase:ISCP_012335"/>
<dbReference type="PROSITE" id="PS00213">
    <property type="entry name" value="LIPOCALIN"/>
    <property type="match status" value="1"/>
</dbReference>
<dbReference type="PROSITE" id="PS00280">
    <property type="entry name" value="BPTI_KUNITZ_1"/>
    <property type="match status" value="3"/>
</dbReference>
<evidence type="ECO:0000256" key="4">
    <source>
        <dbReference type="SAM" id="MobiDB-lite"/>
    </source>
</evidence>
<feature type="region of interest" description="Disordered" evidence="4">
    <location>
        <begin position="199"/>
        <end position="219"/>
    </location>
</feature>
<dbReference type="InterPro" id="IPR020901">
    <property type="entry name" value="Prtase_inh_Kunz-CS"/>
</dbReference>
<dbReference type="VEuPathDB" id="VectorBase:ISCI001698"/>
<dbReference type="AlphaFoldDB" id="A0A4D5RNB4"/>
<dbReference type="PROSITE" id="PS51257">
    <property type="entry name" value="PROKAR_LIPOPROTEIN"/>
    <property type="match status" value="1"/>
</dbReference>
<keyword evidence="5" id="KW-0732">Signal</keyword>
<accession>A0A4D5RNB4</accession>
<dbReference type="InterPro" id="IPR022272">
    <property type="entry name" value="Lipocalin_CS"/>
</dbReference>
<evidence type="ECO:0000259" key="6">
    <source>
        <dbReference type="PROSITE" id="PS50279"/>
    </source>
</evidence>
<dbReference type="VEuPathDB" id="VectorBase:ISCW003862"/>
<dbReference type="InterPro" id="IPR012674">
    <property type="entry name" value="Calycin"/>
</dbReference>
<protein>
    <submittedName>
        <fullName evidence="7">Putative serine proteinase inhibitor</fullName>
    </submittedName>
</protein>
<feature type="signal peptide" evidence="5">
    <location>
        <begin position="1"/>
        <end position="29"/>
    </location>
</feature>
<dbReference type="CDD" id="cd00301">
    <property type="entry name" value="lipocalin_FABP"/>
    <property type="match status" value="1"/>
</dbReference>
<keyword evidence="1" id="KW-0646">Protease inhibitor</keyword>
<dbReference type="VEuPathDB" id="VectorBase:ISCI015889"/>
<dbReference type="SUPFAM" id="SSF57362">
    <property type="entry name" value="BPTI-like"/>
    <property type="match status" value="5"/>
</dbReference>
<feature type="domain" description="BPTI/Kunitz inhibitor" evidence="6">
    <location>
        <begin position="223"/>
        <end position="273"/>
    </location>
</feature>
<keyword evidence="2" id="KW-0722">Serine protease inhibitor</keyword>
<feature type="chain" id="PRO_5020026173" evidence="5">
    <location>
        <begin position="30"/>
        <end position="699"/>
    </location>
</feature>
<dbReference type="Gene3D" id="4.10.410.10">
    <property type="entry name" value="Pancreatic trypsin inhibitor Kunitz domain"/>
    <property type="match status" value="5"/>
</dbReference>
<evidence type="ECO:0000313" key="7">
    <source>
        <dbReference type="EMBL" id="MOY38670.1"/>
    </source>
</evidence>
<dbReference type="GO" id="GO:0004867">
    <property type="term" value="F:serine-type endopeptidase inhibitor activity"/>
    <property type="evidence" value="ECO:0007669"/>
    <property type="project" value="UniProtKB-KW"/>
</dbReference>